<feature type="region of interest" description="Disordered" evidence="2">
    <location>
        <begin position="1"/>
        <end position="95"/>
    </location>
</feature>
<evidence type="ECO:0000256" key="2">
    <source>
        <dbReference type="SAM" id="MobiDB-lite"/>
    </source>
</evidence>
<feature type="region of interest" description="Disordered" evidence="2">
    <location>
        <begin position="112"/>
        <end position="139"/>
    </location>
</feature>
<gene>
    <name evidence="4" type="ORF">EYB53_025125</name>
</gene>
<dbReference type="Proteomes" id="UP001193081">
    <property type="component" value="Unassembled WGS sequence"/>
</dbReference>
<feature type="non-terminal residue" evidence="4">
    <location>
        <position position="1"/>
    </location>
</feature>
<dbReference type="EMBL" id="SIJK02000140">
    <property type="protein sequence ID" value="MBP1469016.1"/>
    <property type="molecule type" value="Genomic_DNA"/>
</dbReference>
<evidence type="ECO:0000313" key="4">
    <source>
        <dbReference type="EMBL" id="MBP1469016.1"/>
    </source>
</evidence>
<dbReference type="SMART" id="SM00028">
    <property type="entry name" value="TPR"/>
    <property type="match status" value="2"/>
</dbReference>
<dbReference type="Pfam" id="PF14559">
    <property type="entry name" value="TPR_19"/>
    <property type="match status" value="1"/>
</dbReference>
<reference evidence="4 5" key="1">
    <citation type="submission" date="2021-03" db="EMBL/GenBank/DDBJ databases">
        <authorList>
            <person name="Grouzdev D.S."/>
        </authorList>
    </citation>
    <scope>NUCLEOTIDE SEQUENCE [LARGE SCALE GENOMIC DNA]</scope>
    <source>
        <strain evidence="4 5">M50-1</strain>
    </source>
</reference>
<comment type="caution">
    <text evidence="4">The sequence shown here is derived from an EMBL/GenBank/DDBJ whole genome shotgun (WGS) entry which is preliminary data.</text>
</comment>
<feature type="transmembrane region" description="Helical" evidence="3">
    <location>
        <begin position="230"/>
        <end position="253"/>
    </location>
</feature>
<feature type="repeat" description="TPR" evidence="1">
    <location>
        <begin position="372"/>
        <end position="405"/>
    </location>
</feature>
<dbReference type="InterPro" id="IPR019734">
    <property type="entry name" value="TPR_rpt"/>
</dbReference>
<organism evidence="4 5">
    <name type="scientific">Candidatus Chloroploca mongolica</name>
    <dbReference type="NCBI Taxonomy" id="2528176"/>
    <lineage>
        <taxon>Bacteria</taxon>
        <taxon>Bacillati</taxon>
        <taxon>Chloroflexota</taxon>
        <taxon>Chloroflexia</taxon>
        <taxon>Chloroflexales</taxon>
        <taxon>Chloroflexineae</taxon>
        <taxon>Oscillochloridaceae</taxon>
        <taxon>Candidatus Chloroploca</taxon>
    </lineage>
</organism>
<keyword evidence="3" id="KW-0472">Membrane</keyword>
<evidence type="ECO:0000313" key="5">
    <source>
        <dbReference type="Proteomes" id="UP001193081"/>
    </source>
</evidence>
<keyword evidence="1" id="KW-0802">TPR repeat</keyword>
<feature type="transmembrane region" description="Helical" evidence="3">
    <location>
        <begin position="188"/>
        <end position="218"/>
    </location>
</feature>
<feature type="transmembrane region" description="Helical" evidence="3">
    <location>
        <begin position="265"/>
        <end position="290"/>
    </location>
</feature>
<dbReference type="PROSITE" id="PS50005">
    <property type="entry name" value="TPR"/>
    <property type="match status" value="1"/>
</dbReference>
<dbReference type="InterPro" id="IPR011990">
    <property type="entry name" value="TPR-like_helical_dom_sf"/>
</dbReference>
<dbReference type="RefSeq" id="WP_135482339.1">
    <property type="nucleotide sequence ID" value="NZ_SIJK02000140.1"/>
</dbReference>
<dbReference type="Gene3D" id="1.25.40.10">
    <property type="entry name" value="Tetratricopeptide repeat domain"/>
    <property type="match status" value="1"/>
</dbReference>
<feature type="compositionally biased region" description="Basic and acidic residues" evidence="2">
    <location>
        <begin position="1"/>
        <end position="12"/>
    </location>
</feature>
<name>A0ABS4DHV5_9CHLR</name>
<protein>
    <submittedName>
        <fullName evidence="4">Tetratricopeptide repeat protein</fullName>
    </submittedName>
</protein>
<keyword evidence="5" id="KW-1185">Reference proteome</keyword>
<sequence length="425" mass="46119">PAEPEPPRERTDASMPDWLSLDAQPIRDEPRASEIANRAQPIRDEAPSNTSEWLSLDAMTAQGTSASEWLSLAPSSSDQAADSAQATPEDSAWPSIDERIARVQQLRAVAAAPETMSDADVPLPEPTTPEPVATAPPKKRAFGLPLAPTIIDDPCPFCGTQTYVSDRTCRQCQKDLVLHKRPRIQRSLALNSLLGLYGVNGLFALGISLFGGLALVGIPDNGGEASSAMLSPASLIGLMLVTSMSLVIMAGLWQRRPWAYIAHSIGLLLSIITVMVAIFAPTLSGIAILVPLLGMMLTTLAGGIGALVLLVLSVILSVLSMDDFFTRMVRITSTGTMPGGGYQRGLEYRKRGMWHLAAQTWEEAITEAPRDVTIRRALGFVYAKMQRYDDARECLRVALAIEPDDVQLREDLAVIERLRVLEQQR</sequence>
<dbReference type="SUPFAM" id="SSF48452">
    <property type="entry name" value="TPR-like"/>
    <property type="match status" value="1"/>
</dbReference>
<proteinExistence type="predicted"/>
<feature type="compositionally biased region" description="Low complexity" evidence="2">
    <location>
        <begin position="70"/>
        <end position="86"/>
    </location>
</feature>
<accession>A0ABS4DHV5</accession>
<evidence type="ECO:0000256" key="3">
    <source>
        <dbReference type="SAM" id="Phobius"/>
    </source>
</evidence>
<keyword evidence="3" id="KW-1133">Transmembrane helix</keyword>
<evidence type="ECO:0000256" key="1">
    <source>
        <dbReference type="PROSITE-ProRule" id="PRU00339"/>
    </source>
</evidence>
<keyword evidence="3" id="KW-0812">Transmembrane</keyword>
<feature type="transmembrane region" description="Helical" evidence="3">
    <location>
        <begin position="296"/>
        <end position="319"/>
    </location>
</feature>